<dbReference type="AlphaFoldDB" id="A0A417YCR9"/>
<organism evidence="1 2">
    <name type="scientific">Oceanobacillus profundus</name>
    <dbReference type="NCBI Taxonomy" id="372463"/>
    <lineage>
        <taxon>Bacteria</taxon>
        <taxon>Bacillati</taxon>
        <taxon>Bacillota</taxon>
        <taxon>Bacilli</taxon>
        <taxon>Bacillales</taxon>
        <taxon>Bacillaceae</taxon>
        <taxon>Oceanobacillus</taxon>
    </lineage>
</organism>
<reference evidence="1 2" key="1">
    <citation type="journal article" date="2007" name="Int. J. Syst. Evol. Microbiol.">
        <title>Oceanobacillus profundus sp. nov., isolated from a deep-sea sediment core.</title>
        <authorList>
            <person name="Kim Y.G."/>
            <person name="Choi D.H."/>
            <person name="Hyun S."/>
            <person name="Cho B.C."/>
        </authorList>
    </citation>
    <scope>NUCLEOTIDE SEQUENCE [LARGE SCALE GENOMIC DNA]</scope>
    <source>
        <strain evidence="1 2">DSM 18246</strain>
    </source>
</reference>
<protein>
    <submittedName>
        <fullName evidence="1">Uncharacterized protein</fullName>
    </submittedName>
</protein>
<name>A0A417YCR9_9BACI</name>
<comment type="caution">
    <text evidence="1">The sequence shown here is derived from an EMBL/GenBank/DDBJ whole genome shotgun (WGS) entry which is preliminary data.</text>
</comment>
<sequence length="75" mass="8467">NYCLVTLILSKGVLFVCIKRAVLTNLLASTTLFNYWGFVPASFGGTNVINIVYAPPVQKRIQLYHYTQQTLKVML</sequence>
<dbReference type="RefSeq" id="WP_205126991.1">
    <property type="nucleotide sequence ID" value="NZ_PHUT01000013.1"/>
</dbReference>
<accession>A0A417YCR9</accession>
<dbReference type="Proteomes" id="UP000285456">
    <property type="component" value="Unassembled WGS sequence"/>
</dbReference>
<evidence type="ECO:0000313" key="1">
    <source>
        <dbReference type="EMBL" id="RHW30420.1"/>
    </source>
</evidence>
<feature type="non-terminal residue" evidence="1">
    <location>
        <position position="1"/>
    </location>
</feature>
<evidence type="ECO:0000313" key="2">
    <source>
        <dbReference type="Proteomes" id="UP000285456"/>
    </source>
</evidence>
<gene>
    <name evidence="1" type="ORF">D1B32_16395</name>
</gene>
<dbReference type="EMBL" id="QWEH01000013">
    <property type="protein sequence ID" value="RHW30420.1"/>
    <property type="molecule type" value="Genomic_DNA"/>
</dbReference>
<keyword evidence="2" id="KW-1185">Reference proteome</keyword>
<proteinExistence type="predicted"/>